<proteinExistence type="predicted"/>
<feature type="compositionally biased region" description="Low complexity" evidence="1">
    <location>
        <begin position="380"/>
        <end position="390"/>
    </location>
</feature>
<evidence type="ECO:0000256" key="1">
    <source>
        <dbReference type="SAM" id="MobiDB-lite"/>
    </source>
</evidence>
<keyword evidence="4" id="KW-1185">Reference proteome</keyword>
<evidence type="ECO:0000256" key="2">
    <source>
        <dbReference type="SAM" id="SignalP"/>
    </source>
</evidence>
<evidence type="ECO:0000313" key="3">
    <source>
        <dbReference type="EMBL" id="MEQ7846767.1"/>
    </source>
</evidence>
<gene>
    <name evidence="3" type="ORF">V6R90_05710</name>
</gene>
<dbReference type="RefSeq" id="WP_349804068.1">
    <property type="nucleotide sequence ID" value="NZ_JBEGDP010000004.1"/>
</dbReference>
<feature type="region of interest" description="Disordered" evidence="1">
    <location>
        <begin position="379"/>
        <end position="399"/>
    </location>
</feature>
<evidence type="ECO:0000313" key="4">
    <source>
        <dbReference type="Proteomes" id="UP001482520"/>
    </source>
</evidence>
<organism evidence="3 4">
    <name type="scientific">Nocardioides kribbensis</name>
    <dbReference type="NCBI Taxonomy" id="305517"/>
    <lineage>
        <taxon>Bacteria</taxon>
        <taxon>Bacillati</taxon>
        <taxon>Actinomycetota</taxon>
        <taxon>Actinomycetes</taxon>
        <taxon>Propionibacteriales</taxon>
        <taxon>Nocardioidaceae</taxon>
        <taxon>Nocardioides</taxon>
    </lineage>
</organism>
<comment type="caution">
    <text evidence="3">The sequence shown here is derived from an EMBL/GenBank/DDBJ whole genome shotgun (WGS) entry which is preliminary data.</text>
</comment>
<accession>A0ABV1NW73</accession>
<protein>
    <submittedName>
        <fullName evidence="3">Uncharacterized protein</fullName>
    </submittedName>
</protein>
<feature type="signal peptide" evidence="2">
    <location>
        <begin position="1"/>
        <end position="32"/>
    </location>
</feature>
<dbReference type="Proteomes" id="UP001482520">
    <property type="component" value="Unassembled WGS sequence"/>
</dbReference>
<feature type="chain" id="PRO_5046160705" evidence="2">
    <location>
        <begin position="33"/>
        <end position="399"/>
    </location>
</feature>
<reference evidence="3 4" key="1">
    <citation type="submission" date="2024-02" db="EMBL/GenBank/DDBJ databases">
        <title>Full genome sequence of Nocardioides kribbensis.</title>
        <authorList>
            <person name="Poletto B.L."/>
            <person name="Silva G."/>
            <person name="Galante D."/>
            <person name="Campos K.R."/>
            <person name="Santos M.B.N."/>
            <person name="Sacchi C.T."/>
        </authorList>
    </citation>
    <scope>NUCLEOTIDE SEQUENCE [LARGE SCALE GENOMIC DNA]</scope>
    <source>
        <strain evidence="3 4">O4R</strain>
    </source>
</reference>
<keyword evidence="2" id="KW-0732">Signal</keyword>
<name>A0ABV1NW73_9ACTN</name>
<sequence>MAKRRIYLHIGLPGAGGAFLPAALAHHASALAAAGVQVPTRAGDEVLRAAVELRRDHKQHGYRRREVEGTWAALCHRARKACAKGESVVLGEEHLAGADTDQIALLLDALSGWEVHVVAVVADPASQLVGAWADTIRAGATRSLRRWTRRVLDPAREAPESVAFWAEHDLEGVLHRWSAALRRPDRMHVVVAPRADDASAPVSRRDRAASVWADLGRVIGFDAAALPLTEVDTHPGARLDATGLAVLRGVNRAVDGRVAPGAQRRVVSDHLARREEEASGPELPTLPAELHGELRDLAERWAKAVADAGWLLYGDAADLVPTLPTRAVDPDEVGPGARLASVTDSVADLLVEVARLREENDALARRTAKLERKRTKLKTRLAAATAAGSPGPAGPADGG</sequence>
<dbReference type="EMBL" id="JBEGDP010000004">
    <property type="protein sequence ID" value="MEQ7846767.1"/>
    <property type="molecule type" value="Genomic_DNA"/>
</dbReference>